<evidence type="ECO:0000256" key="1">
    <source>
        <dbReference type="SAM" id="Phobius"/>
    </source>
</evidence>
<dbReference type="RefSeq" id="WP_218163016.1">
    <property type="nucleotide sequence ID" value="NZ_FOUY01000064.1"/>
</dbReference>
<keyword evidence="1" id="KW-0472">Membrane</keyword>
<keyword evidence="3" id="KW-1185">Reference proteome</keyword>
<organism evidence="2 3">
    <name type="scientific">Pseudonocardia ammonioxydans</name>
    <dbReference type="NCBI Taxonomy" id="260086"/>
    <lineage>
        <taxon>Bacteria</taxon>
        <taxon>Bacillati</taxon>
        <taxon>Actinomycetota</taxon>
        <taxon>Actinomycetes</taxon>
        <taxon>Pseudonocardiales</taxon>
        <taxon>Pseudonocardiaceae</taxon>
        <taxon>Pseudonocardia</taxon>
    </lineage>
</organism>
<accession>A0A1I5HFL2</accession>
<keyword evidence="1" id="KW-0812">Transmembrane</keyword>
<dbReference type="Proteomes" id="UP000199614">
    <property type="component" value="Unassembled WGS sequence"/>
</dbReference>
<feature type="transmembrane region" description="Helical" evidence="1">
    <location>
        <begin position="30"/>
        <end position="48"/>
    </location>
</feature>
<dbReference type="EMBL" id="FOUY01000064">
    <property type="protein sequence ID" value="SFO47064.1"/>
    <property type="molecule type" value="Genomic_DNA"/>
</dbReference>
<evidence type="ECO:0000313" key="3">
    <source>
        <dbReference type="Proteomes" id="UP000199614"/>
    </source>
</evidence>
<feature type="transmembrane region" description="Helical" evidence="1">
    <location>
        <begin position="99"/>
        <end position="119"/>
    </location>
</feature>
<sequence length="214" mass="21838">MTLWMLVALIALVLVVVVRRFRGTRLVADDLVGAPLVLTAIGLFQLHSGVGLDRIGLGDGAWLAGALVLGLALGAVRAATVRLSSRDGALLARYTPATLAVWALSIAGNAGFGMLAAAAGAHPDGRPLQLCIGVGLLGESLVLGMRALSTGLPFSPGTRPGRGAPSRADQIVDAVRAARPVAPPPDGELTRSPSVRDGVAWLRGTHTGAQGGRR</sequence>
<evidence type="ECO:0008006" key="4">
    <source>
        <dbReference type="Google" id="ProtNLM"/>
    </source>
</evidence>
<proteinExistence type="predicted"/>
<name>A0A1I5HFL2_PSUAM</name>
<evidence type="ECO:0000313" key="2">
    <source>
        <dbReference type="EMBL" id="SFO47064.1"/>
    </source>
</evidence>
<gene>
    <name evidence="2" type="ORF">SAMN05216207_106411</name>
</gene>
<dbReference type="STRING" id="260086.SAMN05216207_106411"/>
<dbReference type="AlphaFoldDB" id="A0A1I5HFL2"/>
<feature type="transmembrane region" description="Helical" evidence="1">
    <location>
        <begin position="60"/>
        <end position="79"/>
    </location>
</feature>
<keyword evidence="1" id="KW-1133">Transmembrane helix</keyword>
<protein>
    <recommendedName>
        <fullName evidence="4">DUF1453 domain-containing protein</fullName>
    </recommendedName>
</protein>
<reference evidence="2 3" key="1">
    <citation type="submission" date="2016-10" db="EMBL/GenBank/DDBJ databases">
        <authorList>
            <person name="de Groot N.N."/>
        </authorList>
    </citation>
    <scope>NUCLEOTIDE SEQUENCE [LARGE SCALE GENOMIC DNA]</scope>
    <source>
        <strain evidence="2 3">CGMCC 4.1877</strain>
    </source>
</reference>